<dbReference type="Proteomes" id="UP000321393">
    <property type="component" value="Unassembled WGS sequence"/>
</dbReference>
<dbReference type="EMBL" id="SSTE01022567">
    <property type="protein sequence ID" value="KAA0031869.1"/>
    <property type="molecule type" value="Genomic_DNA"/>
</dbReference>
<comment type="caution">
    <text evidence="2">The sequence shown here is derived from an EMBL/GenBank/DDBJ whole genome shotgun (WGS) entry which is preliminary data.</text>
</comment>
<evidence type="ECO:0000313" key="1">
    <source>
        <dbReference type="EMBL" id="KAA0031869.1"/>
    </source>
</evidence>
<name>A0A5D3CCH2_CUCMM</name>
<reference evidence="3 4" key="1">
    <citation type="submission" date="2019-08" db="EMBL/GenBank/DDBJ databases">
        <title>Draft genome sequences of two oriental melons (Cucumis melo L. var makuwa).</title>
        <authorList>
            <person name="Kwon S.-Y."/>
        </authorList>
    </citation>
    <scope>NUCLEOTIDE SEQUENCE [LARGE SCALE GENOMIC DNA]</scope>
    <source>
        <strain evidence="4">cv. Chang Bougi</strain>
        <strain evidence="3">cv. SW 3</strain>
        <tissue evidence="2">Leaf</tissue>
    </source>
</reference>
<evidence type="ECO:0000313" key="2">
    <source>
        <dbReference type="EMBL" id="TYK09521.1"/>
    </source>
</evidence>
<organism evidence="2 4">
    <name type="scientific">Cucumis melo var. makuwa</name>
    <name type="common">Oriental melon</name>
    <dbReference type="NCBI Taxonomy" id="1194695"/>
    <lineage>
        <taxon>Eukaryota</taxon>
        <taxon>Viridiplantae</taxon>
        <taxon>Streptophyta</taxon>
        <taxon>Embryophyta</taxon>
        <taxon>Tracheophyta</taxon>
        <taxon>Spermatophyta</taxon>
        <taxon>Magnoliopsida</taxon>
        <taxon>eudicotyledons</taxon>
        <taxon>Gunneridae</taxon>
        <taxon>Pentapetalae</taxon>
        <taxon>rosids</taxon>
        <taxon>fabids</taxon>
        <taxon>Cucurbitales</taxon>
        <taxon>Cucurbitaceae</taxon>
        <taxon>Benincaseae</taxon>
        <taxon>Cucumis</taxon>
    </lineage>
</organism>
<accession>A0A5D3CCH2</accession>
<gene>
    <name evidence="2" type="ORF">E5676_scaffold994G00180</name>
    <name evidence="1" type="ORF">E6C27_scaffold712G00100</name>
</gene>
<evidence type="ECO:0000313" key="3">
    <source>
        <dbReference type="Proteomes" id="UP000321393"/>
    </source>
</evidence>
<dbReference type="Proteomes" id="UP000321947">
    <property type="component" value="Unassembled WGS sequence"/>
</dbReference>
<dbReference type="EMBL" id="SSTD01011571">
    <property type="protein sequence ID" value="TYK09521.1"/>
    <property type="molecule type" value="Genomic_DNA"/>
</dbReference>
<protein>
    <submittedName>
        <fullName evidence="2">Ulp1-like peptidase</fullName>
    </submittedName>
</protein>
<dbReference type="AlphaFoldDB" id="A0A5D3CCH2"/>
<proteinExistence type="predicted"/>
<evidence type="ECO:0000313" key="4">
    <source>
        <dbReference type="Proteomes" id="UP000321947"/>
    </source>
</evidence>
<sequence length="149" mass="16500">MFHKTIFGPLLNVNMVFNGQLIHHFLLRKIPEEANANDAHINQSSDPIGYTYQSSDPVGYTYLSSDPEGYTTCGDPVGHRACNTYNGAKAAEYQVSQTTVSKGETSMARLERGDGSDRLRSGVHLEKYRCGGWVLRGRDGRRGNEMIGD</sequence>